<organism evidence="1 2">
    <name type="scientific">Peteryoungia aggregata LMG 23059</name>
    <dbReference type="NCBI Taxonomy" id="1368425"/>
    <lineage>
        <taxon>Bacteria</taxon>
        <taxon>Pseudomonadati</taxon>
        <taxon>Pseudomonadota</taxon>
        <taxon>Alphaproteobacteria</taxon>
        <taxon>Hyphomicrobiales</taxon>
        <taxon>Rhizobiaceae</taxon>
        <taxon>Peteryoungia</taxon>
    </lineage>
</organism>
<dbReference type="Proteomes" id="UP001238496">
    <property type="component" value="Unassembled WGS sequence"/>
</dbReference>
<dbReference type="PROSITE" id="PS51257">
    <property type="entry name" value="PROKAR_LIPOPROTEIN"/>
    <property type="match status" value="1"/>
</dbReference>
<dbReference type="RefSeq" id="WP_307375272.1">
    <property type="nucleotide sequence ID" value="NZ_JAUSUW010000011.1"/>
</dbReference>
<name>A0ABU0GB49_9HYPH</name>
<dbReference type="EMBL" id="JAUSUW010000011">
    <property type="protein sequence ID" value="MDQ0422580.1"/>
    <property type="molecule type" value="Genomic_DNA"/>
</dbReference>
<sequence>MGGRADFSRHESQPTMTIAAGLSLGCPVSHASISSVPSLPATFLYLENLVEAGR</sequence>
<comment type="caution">
    <text evidence="1">The sequence shown here is derived from an EMBL/GenBank/DDBJ whole genome shotgun (WGS) entry which is preliminary data.</text>
</comment>
<proteinExistence type="predicted"/>
<accession>A0ABU0GB49</accession>
<reference evidence="1 2" key="1">
    <citation type="submission" date="2023-07" db="EMBL/GenBank/DDBJ databases">
        <title>Genomic Encyclopedia of Type Strains, Phase IV (KMG-IV): sequencing the most valuable type-strain genomes for metagenomic binning, comparative biology and taxonomic classification.</title>
        <authorList>
            <person name="Goeker M."/>
        </authorList>
    </citation>
    <scope>NUCLEOTIDE SEQUENCE [LARGE SCALE GENOMIC DNA]</scope>
    <source>
        <strain evidence="1 2">DSM 1111</strain>
    </source>
</reference>
<protein>
    <submittedName>
        <fullName evidence="1">Uncharacterized protein</fullName>
    </submittedName>
</protein>
<keyword evidence="2" id="KW-1185">Reference proteome</keyword>
<evidence type="ECO:0000313" key="2">
    <source>
        <dbReference type="Proteomes" id="UP001238496"/>
    </source>
</evidence>
<evidence type="ECO:0000313" key="1">
    <source>
        <dbReference type="EMBL" id="MDQ0422580.1"/>
    </source>
</evidence>
<gene>
    <name evidence="1" type="ORF">J2045_003628</name>
</gene>